<feature type="region of interest" description="Disordered" evidence="2">
    <location>
        <begin position="167"/>
        <end position="229"/>
    </location>
</feature>
<evidence type="ECO:0000256" key="1">
    <source>
        <dbReference type="SAM" id="Coils"/>
    </source>
</evidence>
<evidence type="ECO:0000256" key="2">
    <source>
        <dbReference type="SAM" id="MobiDB-lite"/>
    </source>
</evidence>
<accession>A0A418Q2T2</accession>
<dbReference type="AlphaFoldDB" id="A0A418Q2T2"/>
<evidence type="ECO:0000313" key="5">
    <source>
        <dbReference type="Proteomes" id="UP000285023"/>
    </source>
</evidence>
<gene>
    <name evidence="4" type="ORF">D3M59_03840</name>
</gene>
<dbReference type="OrthoDB" id="7391128at2"/>
<dbReference type="EMBL" id="QXTF01000001">
    <property type="protein sequence ID" value="RIX32113.1"/>
    <property type="molecule type" value="Genomic_DNA"/>
</dbReference>
<comment type="caution">
    <text evidence="4">The sequence shown here is derived from an EMBL/GenBank/DDBJ whole genome shotgun (WGS) entry which is preliminary data.</text>
</comment>
<sequence length="229" mass="23639">MSARGFAPVFWAGTVAAAALGFYLVSLRVASERAALEDVETEIAMAQRDIRLLQTEIGTRGRLAQLERWNVRFIRLSAPTADQFVEGGFQLATLVKPEAKPAIAAPVILASAPVEQDAPQSKLTGEAPTSAPASRSVSEMVHVASYSVPDKTPAVTQRLAIKPGAPVAKPAAGASRPPKALAATKSVKTATADPLAPLQTAKPKAKGSSPKAASGAGSPKAKPKDSVTD</sequence>
<proteinExistence type="predicted"/>
<dbReference type="RefSeq" id="WP_119531734.1">
    <property type="nucleotide sequence ID" value="NZ_QXTF01000001.1"/>
</dbReference>
<keyword evidence="3" id="KW-1133">Transmembrane helix</keyword>
<keyword evidence="3" id="KW-0812">Transmembrane</keyword>
<feature type="transmembrane region" description="Helical" evidence="3">
    <location>
        <begin position="6"/>
        <end position="25"/>
    </location>
</feature>
<feature type="compositionally biased region" description="Low complexity" evidence="2">
    <location>
        <begin position="206"/>
        <end position="220"/>
    </location>
</feature>
<reference evidence="4 5" key="1">
    <citation type="submission" date="2018-09" db="EMBL/GenBank/DDBJ databases">
        <title>Sphingomonas sp. DAC4.</title>
        <authorList>
            <person name="Seo T."/>
        </authorList>
    </citation>
    <scope>NUCLEOTIDE SEQUENCE [LARGE SCALE GENOMIC DNA]</scope>
    <source>
        <strain evidence="4 5">DAC4</strain>
    </source>
</reference>
<keyword evidence="1" id="KW-0175">Coiled coil</keyword>
<keyword evidence="5" id="KW-1185">Reference proteome</keyword>
<evidence type="ECO:0000313" key="4">
    <source>
        <dbReference type="EMBL" id="RIX32113.1"/>
    </source>
</evidence>
<feature type="coiled-coil region" evidence="1">
    <location>
        <begin position="29"/>
        <end position="56"/>
    </location>
</feature>
<dbReference type="Proteomes" id="UP000285023">
    <property type="component" value="Unassembled WGS sequence"/>
</dbReference>
<evidence type="ECO:0000256" key="3">
    <source>
        <dbReference type="SAM" id="Phobius"/>
    </source>
</evidence>
<keyword evidence="3" id="KW-0472">Membrane</keyword>
<protein>
    <submittedName>
        <fullName evidence="4">Uncharacterized protein</fullName>
    </submittedName>
</protein>
<organism evidence="4 5">
    <name type="scientific">Sphingomonas edaphi</name>
    <dbReference type="NCBI Taxonomy" id="2315689"/>
    <lineage>
        <taxon>Bacteria</taxon>
        <taxon>Pseudomonadati</taxon>
        <taxon>Pseudomonadota</taxon>
        <taxon>Alphaproteobacteria</taxon>
        <taxon>Sphingomonadales</taxon>
        <taxon>Sphingomonadaceae</taxon>
        <taxon>Sphingomonas</taxon>
    </lineage>
</organism>
<name>A0A418Q2T2_9SPHN</name>